<keyword evidence="4" id="KW-1185">Reference proteome</keyword>
<evidence type="ECO:0000256" key="1">
    <source>
        <dbReference type="SAM" id="MobiDB-lite"/>
    </source>
</evidence>
<name>A0A259TZ83_9BACT</name>
<reference evidence="3 4" key="1">
    <citation type="submission" date="2016-11" db="EMBL/GenBank/DDBJ databases">
        <title>Study of marine rhodopsin-containing bacteria.</title>
        <authorList>
            <person name="Yoshizawa S."/>
            <person name="Kumagai Y."/>
            <person name="Kogure K."/>
        </authorList>
    </citation>
    <scope>NUCLEOTIDE SEQUENCE [LARGE SCALE GENOMIC DNA]</scope>
    <source>
        <strain evidence="3 4">SG-29</strain>
    </source>
</reference>
<dbReference type="SUPFAM" id="SSF54534">
    <property type="entry name" value="FKBP-like"/>
    <property type="match status" value="1"/>
</dbReference>
<feature type="region of interest" description="Disordered" evidence="1">
    <location>
        <begin position="1"/>
        <end position="29"/>
    </location>
</feature>
<dbReference type="PANTHER" id="PTHR30437:SF6">
    <property type="entry name" value="TRANSCRIPTION ELONGATION FACTOR GREB"/>
    <property type="match status" value="1"/>
</dbReference>
<organism evidence="3 4">
    <name type="scientific">Rubricoccus marinus</name>
    <dbReference type="NCBI Taxonomy" id="716817"/>
    <lineage>
        <taxon>Bacteria</taxon>
        <taxon>Pseudomonadati</taxon>
        <taxon>Rhodothermota</taxon>
        <taxon>Rhodothermia</taxon>
        <taxon>Rhodothermales</taxon>
        <taxon>Rubricoccaceae</taxon>
        <taxon>Rubricoccus</taxon>
    </lineage>
</organism>
<proteinExistence type="predicted"/>
<evidence type="ECO:0000259" key="2">
    <source>
        <dbReference type="Pfam" id="PF01272"/>
    </source>
</evidence>
<dbReference type="InParanoid" id="A0A259TZ83"/>
<dbReference type="Gene3D" id="3.10.50.30">
    <property type="entry name" value="Transcription elongation factor, GreA/GreB, C-terminal domain"/>
    <property type="match status" value="1"/>
</dbReference>
<dbReference type="PANTHER" id="PTHR30437">
    <property type="entry name" value="TRANSCRIPTION ELONGATION FACTOR GREA"/>
    <property type="match status" value="1"/>
</dbReference>
<feature type="domain" description="Transcription elongation factor GreA/GreB C-terminal" evidence="2">
    <location>
        <begin position="95"/>
        <end position="167"/>
    </location>
</feature>
<dbReference type="GO" id="GO:0003677">
    <property type="term" value="F:DNA binding"/>
    <property type="evidence" value="ECO:0007669"/>
    <property type="project" value="InterPro"/>
</dbReference>
<dbReference type="OrthoDB" id="1094048at2"/>
<dbReference type="InterPro" id="IPR023459">
    <property type="entry name" value="Tscrpt_elong_fac_GreA/B_fam"/>
</dbReference>
<dbReference type="AlphaFoldDB" id="A0A259TZ83"/>
<protein>
    <recommendedName>
        <fullName evidence="2">Transcription elongation factor GreA/GreB C-terminal domain-containing protein</fullName>
    </recommendedName>
</protein>
<dbReference type="InterPro" id="IPR001437">
    <property type="entry name" value="Tscrpt_elong_fac_GreA/B_C"/>
</dbReference>
<dbReference type="GO" id="GO:0032784">
    <property type="term" value="P:regulation of DNA-templated transcription elongation"/>
    <property type="evidence" value="ECO:0007669"/>
    <property type="project" value="InterPro"/>
</dbReference>
<evidence type="ECO:0000313" key="3">
    <source>
        <dbReference type="EMBL" id="OZC03031.1"/>
    </source>
</evidence>
<dbReference type="InterPro" id="IPR036953">
    <property type="entry name" value="GreA/GreB_C_sf"/>
</dbReference>
<dbReference type="RefSeq" id="WP_094547910.1">
    <property type="nucleotide sequence ID" value="NZ_MQWB01000001.1"/>
</dbReference>
<comment type="caution">
    <text evidence="3">The sequence shown here is derived from an EMBL/GenBank/DDBJ whole genome shotgun (WGS) entry which is preliminary data.</text>
</comment>
<accession>A0A259TZ83</accession>
<dbReference type="EMBL" id="MQWB01000001">
    <property type="protein sequence ID" value="OZC03031.1"/>
    <property type="molecule type" value="Genomic_DNA"/>
</dbReference>
<dbReference type="GO" id="GO:0006354">
    <property type="term" value="P:DNA-templated transcription elongation"/>
    <property type="evidence" value="ECO:0007669"/>
    <property type="project" value="TreeGrafter"/>
</dbReference>
<dbReference type="Proteomes" id="UP000216446">
    <property type="component" value="Unassembled WGS sequence"/>
</dbReference>
<evidence type="ECO:0000313" key="4">
    <source>
        <dbReference type="Proteomes" id="UP000216446"/>
    </source>
</evidence>
<dbReference type="Pfam" id="PF01272">
    <property type="entry name" value="GreA_GreB"/>
    <property type="match status" value="1"/>
</dbReference>
<gene>
    <name evidence="3" type="ORF">BSZ36_08640</name>
</gene>
<sequence>MSRGFKKEEAPEDPIVVPPRAPLPAGVPNYVTPRGEGLLRDELAALDAERSALSSGGGEETQRKREITAVGEKIRLLRQRLAQTQVVDPERQKPGVARFGAHVTLSAADGNTRSVQIVGVDEADAARGLVAFTSPIARAVSGKSVGDAVVLKAGGTEEHLVVMSVAYGEAPEA</sequence>
<dbReference type="GO" id="GO:0070063">
    <property type="term" value="F:RNA polymerase binding"/>
    <property type="evidence" value="ECO:0007669"/>
    <property type="project" value="InterPro"/>
</dbReference>